<sequence length="691" mass="78139">MSDTGDDHGMDYDSPDRQPTTPRPVRRSPRLAARRMSNPADATEDEDMAESSDNRSPDDRPTTVRRSPRLAAQRASSSPTVRVRNPRVGATRRPGRPTNPIWRYFDKVTDKSSKPHASCKYCLAVIRSAQPGKYMQRNLKDCPNAPTAIKQRIHEMFPDGRRQVAAPTLPAGGSSTGVGAGNFDGGNTQHTPPLLTAQQQQQFEMALASMFFLCALPFVLVESEVFRKPFQLLAPGIRFLSRHRLSGVLLQRARDEIRERALKLIRLRKVVTSVTDSWTNVNHSTIKNFMVVAPGLRSVFWSSLATDTASETAEYLAGHLGRVIDEVERETNATVAGVLADNVSNMDAAWKLLERSRPIFGGGCAAHMLNLLIQDVCKLELFKSVQTKALANTAYVRDHHALRSQFTITLREATSDHRRVLTVPVLTRWYSLHACFVRVLDNKNVLKKLFTEPQFADLIKNSASSKTSKDKLGQVKIYIRDASFWRKLEQEVAFLDPVIEALRELESDNCPTSRVYSRFQWLLNHPIFGTDDEQSDVQAAIKALVEDRWKHEHTDATGLAFLLDPHTDPDDFVGTDEKDTYRQGDNDGVEPITWWWNNKKHHPLLWELAKRVFATPSSSAASDRAWSIVDFIHSKKRNRLTTDKVDMLAFIYVNHNAVSSEPTNWARLHSYPECPEARERESHSLRDVTEQ</sequence>
<dbReference type="InterPro" id="IPR052035">
    <property type="entry name" value="ZnF_BED_domain_contain"/>
</dbReference>
<evidence type="ECO:0000259" key="11">
    <source>
        <dbReference type="PROSITE" id="PS50808"/>
    </source>
</evidence>
<dbReference type="GO" id="GO:0003677">
    <property type="term" value="F:DNA binding"/>
    <property type="evidence" value="ECO:0007669"/>
    <property type="project" value="UniProtKB-KW"/>
</dbReference>
<keyword evidence="8" id="KW-0539">Nucleus</keyword>
<evidence type="ECO:0000256" key="2">
    <source>
        <dbReference type="ARBA" id="ARBA00022723"/>
    </source>
</evidence>
<evidence type="ECO:0000256" key="6">
    <source>
        <dbReference type="ARBA" id="ARBA00023125"/>
    </source>
</evidence>
<keyword evidence="5" id="KW-0805">Transcription regulation</keyword>
<keyword evidence="2" id="KW-0479">Metal-binding</keyword>
<evidence type="ECO:0000256" key="8">
    <source>
        <dbReference type="ARBA" id="ARBA00023242"/>
    </source>
</evidence>
<feature type="compositionally biased region" description="Basic and acidic residues" evidence="10">
    <location>
        <begin position="52"/>
        <end position="62"/>
    </location>
</feature>
<protein>
    <recommendedName>
        <fullName evidence="11">BED-type domain-containing protein</fullName>
    </recommendedName>
</protein>
<keyword evidence="3 9" id="KW-0863">Zinc-finger</keyword>
<feature type="region of interest" description="Disordered" evidence="10">
    <location>
        <begin position="1"/>
        <end position="97"/>
    </location>
</feature>
<dbReference type="PANTHER" id="PTHR46481:SF10">
    <property type="entry name" value="ZINC FINGER BED DOMAIN-CONTAINING PROTEIN 39"/>
    <property type="match status" value="1"/>
</dbReference>
<evidence type="ECO:0000256" key="7">
    <source>
        <dbReference type="ARBA" id="ARBA00023163"/>
    </source>
</evidence>
<dbReference type="GO" id="GO:0008270">
    <property type="term" value="F:zinc ion binding"/>
    <property type="evidence" value="ECO:0007669"/>
    <property type="project" value="UniProtKB-KW"/>
</dbReference>
<keyword evidence="7" id="KW-0804">Transcription</keyword>
<name>A0A6A3JFX4_9STRA</name>
<dbReference type="AlphaFoldDB" id="A0A6A3JFX4"/>
<dbReference type="GO" id="GO:0005634">
    <property type="term" value="C:nucleus"/>
    <property type="evidence" value="ECO:0007669"/>
    <property type="project" value="UniProtKB-SubCell"/>
</dbReference>
<evidence type="ECO:0000256" key="5">
    <source>
        <dbReference type="ARBA" id="ARBA00023015"/>
    </source>
</evidence>
<dbReference type="Proteomes" id="UP000435112">
    <property type="component" value="Unassembled WGS sequence"/>
</dbReference>
<gene>
    <name evidence="12" type="ORF">PR002_g20251</name>
</gene>
<evidence type="ECO:0000313" key="13">
    <source>
        <dbReference type="Proteomes" id="UP000435112"/>
    </source>
</evidence>
<proteinExistence type="predicted"/>
<accession>A0A6A3JFX4</accession>
<feature type="compositionally biased region" description="Basic residues" evidence="10">
    <location>
        <begin position="24"/>
        <end position="33"/>
    </location>
</feature>
<dbReference type="Pfam" id="PF05699">
    <property type="entry name" value="Dimer_Tnp_hAT"/>
    <property type="match status" value="1"/>
</dbReference>
<keyword evidence="4" id="KW-0862">Zinc</keyword>
<organism evidence="12 13">
    <name type="scientific">Phytophthora rubi</name>
    <dbReference type="NCBI Taxonomy" id="129364"/>
    <lineage>
        <taxon>Eukaryota</taxon>
        <taxon>Sar</taxon>
        <taxon>Stramenopiles</taxon>
        <taxon>Oomycota</taxon>
        <taxon>Peronosporomycetes</taxon>
        <taxon>Peronosporales</taxon>
        <taxon>Peronosporaceae</taxon>
        <taxon>Phytophthora</taxon>
    </lineage>
</organism>
<dbReference type="InterPro" id="IPR008906">
    <property type="entry name" value="HATC_C_dom"/>
</dbReference>
<dbReference type="PROSITE" id="PS50808">
    <property type="entry name" value="ZF_BED"/>
    <property type="match status" value="1"/>
</dbReference>
<reference evidence="12 13" key="1">
    <citation type="submission" date="2018-09" db="EMBL/GenBank/DDBJ databases">
        <title>Genomic investigation of the strawberry pathogen Phytophthora fragariae indicates pathogenicity is determined by transcriptional variation in three key races.</title>
        <authorList>
            <person name="Adams T.M."/>
            <person name="Armitage A.D."/>
            <person name="Sobczyk M.K."/>
            <person name="Bates H.J."/>
            <person name="Dunwell J.M."/>
            <person name="Nellist C.F."/>
            <person name="Harrison R.J."/>
        </authorList>
    </citation>
    <scope>NUCLEOTIDE SEQUENCE [LARGE SCALE GENOMIC DNA]</scope>
    <source>
        <strain evidence="12 13">SCRP324</strain>
    </source>
</reference>
<dbReference type="PANTHER" id="PTHR46481">
    <property type="entry name" value="ZINC FINGER BED DOMAIN-CONTAINING PROTEIN 4"/>
    <property type="match status" value="1"/>
</dbReference>
<evidence type="ECO:0000256" key="10">
    <source>
        <dbReference type="SAM" id="MobiDB-lite"/>
    </source>
</evidence>
<dbReference type="EMBL" id="QXFU01001913">
    <property type="protein sequence ID" value="KAE8993411.1"/>
    <property type="molecule type" value="Genomic_DNA"/>
</dbReference>
<dbReference type="SUPFAM" id="SSF53098">
    <property type="entry name" value="Ribonuclease H-like"/>
    <property type="match status" value="1"/>
</dbReference>
<evidence type="ECO:0000313" key="12">
    <source>
        <dbReference type="EMBL" id="KAE8993411.1"/>
    </source>
</evidence>
<dbReference type="InterPro" id="IPR007021">
    <property type="entry name" value="DUF659"/>
</dbReference>
<keyword evidence="6" id="KW-0238">DNA-binding</keyword>
<dbReference type="InterPro" id="IPR012337">
    <property type="entry name" value="RNaseH-like_sf"/>
</dbReference>
<comment type="subcellular location">
    <subcellularLocation>
        <location evidence="1">Nucleus</location>
    </subcellularLocation>
</comment>
<dbReference type="Pfam" id="PF04937">
    <property type="entry name" value="DUF659"/>
    <property type="match status" value="1"/>
</dbReference>
<dbReference type="GO" id="GO:0046983">
    <property type="term" value="F:protein dimerization activity"/>
    <property type="evidence" value="ECO:0007669"/>
    <property type="project" value="InterPro"/>
</dbReference>
<evidence type="ECO:0000256" key="9">
    <source>
        <dbReference type="PROSITE-ProRule" id="PRU00027"/>
    </source>
</evidence>
<feature type="compositionally biased region" description="Basic and acidic residues" evidence="10">
    <location>
        <begin position="1"/>
        <end position="16"/>
    </location>
</feature>
<evidence type="ECO:0000256" key="3">
    <source>
        <dbReference type="ARBA" id="ARBA00022771"/>
    </source>
</evidence>
<evidence type="ECO:0000256" key="1">
    <source>
        <dbReference type="ARBA" id="ARBA00004123"/>
    </source>
</evidence>
<dbReference type="OrthoDB" id="89797at2759"/>
<comment type="caution">
    <text evidence="12">The sequence shown here is derived from an EMBL/GenBank/DDBJ whole genome shotgun (WGS) entry which is preliminary data.</text>
</comment>
<dbReference type="InterPro" id="IPR003656">
    <property type="entry name" value="Znf_BED"/>
</dbReference>
<feature type="domain" description="BED-type" evidence="11">
    <location>
        <begin position="96"/>
        <end position="164"/>
    </location>
</feature>
<evidence type="ECO:0000256" key="4">
    <source>
        <dbReference type="ARBA" id="ARBA00022833"/>
    </source>
</evidence>